<evidence type="ECO:0000256" key="1">
    <source>
        <dbReference type="ARBA" id="ARBA00001946"/>
    </source>
</evidence>
<dbReference type="AlphaFoldDB" id="A0A1U7DKL0"/>
<dbReference type="GO" id="GO:0009236">
    <property type="term" value="P:cobalamin biosynthetic process"/>
    <property type="evidence" value="ECO:0007669"/>
    <property type="project" value="UniProtKB-UniRule"/>
</dbReference>
<gene>
    <name evidence="9" type="primary">cobB</name>
    <name evidence="10" type="ORF">BV394_12900</name>
</gene>
<comment type="similarity">
    <text evidence="2">Belongs to the CobB/CobQ family. CobQ subfamily.</text>
</comment>
<dbReference type="EMBL" id="CP019124">
    <property type="protein sequence ID" value="APX90511.1"/>
    <property type="molecule type" value="Genomic_DNA"/>
</dbReference>
<comment type="miscellaneous">
    <text evidence="9">The a and c carboxylates of hydrogenobyrinate are activated for nucleophilic attack via formation of a phosphorylated intermediate by ATP. CobB catalyzes first the amidation of the c-carboxylate, and then that of the a-carboxylate.</text>
</comment>
<reference evidence="10 11" key="1">
    <citation type="submission" date="2017-01" db="EMBL/GenBank/DDBJ databases">
        <title>Genomic analysis of Xuhuaishuia manganoxidans DY6-4.</title>
        <authorList>
            <person name="Wang X."/>
        </authorList>
    </citation>
    <scope>NUCLEOTIDE SEQUENCE [LARGE SCALE GENOMIC DNA]</scope>
    <source>
        <strain evidence="10 11">DY6-4</strain>
    </source>
</reference>
<dbReference type="Gene3D" id="3.40.50.880">
    <property type="match status" value="1"/>
</dbReference>
<evidence type="ECO:0000256" key="7">
    <source>
        <dbReference type="ARBA" id="ARBA00022842"/>
    </source>
</evidence>
<dbReference type="RefSeq" id="WP_076980528.1">
    <property type="nucleotide sequence ID" value="NZ_CP019124.1"/>
</dbReference>
<feature type="active site" description="Nucleophile" evidence="9">
    <location>
        <position position="327"/>
    </location>
</feature>
<dbReference type="PROSITE" id="PS51274">
    <property type="entry name" value="GATASE_COBBQ"/>
    <property type="match status" value="1"/>
</dbReference>
<dbReference type="InterPro" id="IPR004484">
    <property type="entry name" value="CbiA/CobB_synth"/>
</dbReference>
<dbReference type="GO" id="GO:0043802">
    <property type="term" value="F:hydrogenobyrinic acid a,c-diamide synthase (glutamine-hydrolysing) activity"/>
    <property type="evidence" value="ECO:0007669"/>
    <property type="project" value="UniProtKB-UniRule"/>
</dbReference>
<evidence type="ECO:0000256" key="6">
    <source>
        <dbReference type="ARBA" id="ARBA00022840"/>
    </source>
</evidence>
<comment type="function">
    <text evidence="9">Catalyzes the ATP-dependent amidation of the two carboxylate groups at positions a and c of hydrogenobyrinate, using either L-glutamine or ammonia as the nitrogen source.</text>
</comment>
<evidence type="ECO:0000313" key="11">
    <source>
        <dbReference type="Proteomes" id="UP000187266"/>
    </source>
</evidence>
<evidence type="ECO:0000256" key="2">
    <source>
        <dbReference type="ARBA" id="ARBA00006205"/>
    </source>
</evidence>
<keyword evidence="8 9" id="KW-0315">Glutamine amidotransferase</keyword>
<evidence type="ECO:0000256" key="3">
    <source>
        <dbReference type="ARBA" id="ARBA00022573"/>
    </source>
</evidence>
<evidence type="ECO:0000313" key="10">
    <source>
        <dbReference type="EMBL" id="APX90511.1"/>
    </source>
</evidence>
<evidence type="ECO:0000256" key="8">
    <source>
        <dbReference type="ARBA" id="ARBA00022962"/>
    </source>
</evidence>
<dbReference type="SUPFAM" id="SSF52540">
    <property type="entry name" value="P-loop containing nucleoside triphosphate hydrolases"/>
    <property type="match status" value="1"/>
</dbReference>
<dbReference type="NCBIfam" id="NF002204">
    <property type="entry name" value="PRK01077.1"/>
    <property type="match status" value="1"/>
</dbReference>
<dbReference type="Proteomes" id="UP000187266">
    <property type="component" value="Chromosome"/>
</dbReference>
<dbReference type="OrthoDB" id="9764035at2"/>
<dbReference type="GO" id="GO:0005524">
    <property type="term" value="F:ATP binding"/>
    <property type="evidence" value="ECO:0007669"/>
    <property type="project" value="UniProtKB-UniRule"/>
</dbReference>
<proteinExistence type="inferred from homology"/>
<evidence type="ECO:0000256" key="4">
    <source>
        <dbReference type="ARBA" id="ARBA00022598"/>
    </source>
</evidence>
<dbReference type="HAMAP" id="MF_00027">
    <property type="entry name" value="CobB_CbiA"/>
    <property type="match status" value="1"/>
</dbReference>
<dbReference type="GO" id="GO:0042242">
    <property type="term" value="F:cobyrinic acid a,c-diamide synthase activity"/>
    <property type="evidence" value="ECO:0007669"/>
    <property type="project" value="InterPro"/>
</dbReference>
<dbReference type="STRING" id="1267768.BV394_12900"/>
<comment type="domain">
    <text evidence="9">Comprises of two domains. The C-terminal domain contains the binding site for glutamine and catalyzes the hydrolysis of this substrate to glutamate and ammonia. The N-terminal domain is anticipated to bind ATP and hydrogenobyrinate and catalyzes the ultimate synthesis of the diamide product. The ammonia produced via the glutaminase domain is probably translocated to the adjacent domain via a molecular tunnel, where it reacts with an activated intermediate.</text>
</comment>
<accession>A0A1U7DKL0</accession>
<dbReference type="EC" id="6.3.5.9" evidence="9"/>
<dbReference type="InterPro" id="IPR002586">
    <property type="entry name" value="CobQ/CobB/MinD/ParA_Nub-bd_dom"/>
</dbReference>
<dbReference type="Pfam" id="PF01656">
    <property type="entry name" value="CbiA"/>
    <property type="match status" value="1"/>
</dbReference>
<dbReference type="PANTHER" id="PTHR43873:SF1">
    <property type="entry name" value="COBYRINATE A,C-DIAMIDE SYNTHASE"/>
    <property type="match status" value="1"/>
</dbReference>
<dbReference type="InterPro" id="IPR027417">
    <property type="entry name" value="P-loop_NTPase"/>
</dbReference>
<keyword evidence="11" id="KW-1185">Reference proteome</keyword>
<dbReference type="UniPathway" id="UPA00148">
    <property type="reaction ID" value="UER00220"/>
</dbReference>
<comment type="catalytic activity">
    <reaction evidence="9">
        <text>hydrogenobyrinate + 2 L-glutamine + 2 ATP + 2 H2O = hydrogenobyrinate a,c-diamide + 2 L-glutamate + 2 ADP + 2 phosphate + 2 H(+)</text>
        <dbReference type="Rhea" id="RHEA:12544"/>
        <dbReference type="ChEBI" id="CHEBI:15377"/>
        <dbReference type="ChEBI" id="CHEBI:15378"/>
        <dbReference type="ChEBI" id="CHEBI:29985"/>
        <dbReference type="ChEBI" id="CHEBI:30616"/>
        <dbReference type="ChEBI" id="CHEBI:43474"/>
        <dbReference type="ChEBI" id="CHEBI:58359"/>
        <dbReference type="ChEBI" id="CHEBI:77873"/>
        <dbReference type="ChEBI" id="CHEBI:77874"/>
        <dbReference type="ChEBI" id="CHEBI:456216"/>
        <dbReference type="EC" id="6.3.5.9"/>
    </reaction>
</comment>
<keyword evidence="6 9" id="KW-0067">ATP-binding</keyword>
<feature type="site" description="Increases nucleophilicity of active site Cys" evidence="9">
    <location>
        <position position="430"/>
    </location>
</feature>
<comment type="similarity">
    <text evidence="9">Belongs to the CobB/CbiA family.</text>
</comment>
<keyword evidence="5 9" id="KW-0547">Nucleotide-binding</keyword>
<comment type="pathway">
    <text evidence="9">Cofactor biosynthesis; adenosylcobalamin biosynthesis; cob(II)yrinate a,c-diamide from precorrin-2 (aerobic route): step 9/10.</text>
</comment>
<evidence type="ECO:0000256" key="9">
    <source>
        <dbReference type="HAMAP-Rule" id="MF_00027"/>
    </source>
</evidence>
<comment type="cofactor">
    <cofactor evidence="1 9">
        <name>Mg(2+)</name>
        <dbReference type="ChEBI" id="CHEBI:18420"/>
    </cofactor>
</comment>
<dbReference type="PANTHER" id="PTHR43873">
    <property type="entry name" value="COBYRINATE A,C-DIAMIDE SYNTHASE"/>
    <property type="match status" value="1"/>
</dbReference>
<sequence length="436" mass="44510">MSVPRPRGLLLSAPASGSGKTVLSLALLRALGRDGTGVRAAKSGPDYIDPAFHAAACGTPSVNLDAWAMPVEELRQRATGQGGDLLLVEGAMGVLDAGRCGEGSAADLATALGIPVVLILDIAKQAQSAALAAAGLRALAPDLPLAGVILNRAGSDGHVAMARQGLAKAGIPVLGAVRRNPALALPERHLGLVQAGETHALEAFIEAAADIVAEGVDLAALRDAALPLTPPAGAARSFAPPGQRVAVARDTAFAFAYPHLLSDWQAEGAEILPFSPLADEGPDPRADAVFLPGGYPELHAGHLSAARGFRAGMARAAAMGARVYGECGGYMVLGETLEDAAGVLHPMLGLLPLGTSFARRRLTLGYRNLTPMSSDGAWPGPGPLKGHEFHYATITHEGEAERLFAASDATGAPLPEMGMRRDNVAGSFAHLIATAG</sequence>
<dbReference type="NCBIfam" id="TIGR00379">
    <property type="entry name" value="cobB"/>
    <property type="match status" value="1"/>
</dbReference>
<keyword evidence="7 9" id="KW-0460">Magnesium</keyword>
<dbReference type="Gene3D" id="3.40.50.300">
    <property type="entry name" value="P-loop containing nucleotide triphosphate hydrolases"/>
    <property type="match status" value="1"/>
</dbReference>
<keyword evidence="3 9" id="KW-0169">Cobalamin biosynthesis</keyword>
<protein>
    <recommendedName>
        <fullName evidence="9">Hydrogenobyrinate a,c-diamide synthase</fullName>
        <ecNumber evidence="9">6.3.5.9</ecNumber>
    </recommendedName>
    <alternativeName>
        <fullName evidence="9">Hydrogenobyrinic acid a,c-diamide synthase</fullName>
    </alternativeName>
</protein>
<name>A0A1U7DKL0_9RHOB</name>
<accession>A0A2M9DCR6</accession>
<dbReference type="InterPro" id="IPR029062">
    <property type="entry name" value="Class_I_gatase-like"/>
</dbReference>
<evidence type="ECO:0000256" key="5">
    <source>
        <dbReference type="ARBA" id="ARBA00022741"/>
    </source>
</evidence>
<dbReference type="InterPro" id="IPR011698">
    <property type="entry name" value="GATase_3"/>
</dbReference>
<dbReference type="Pfam" id="PF07685">
    <property type="entry name" value="GATase_3"/>
    <property type="match status" value="1"/>
</dbReference>
<organism evidence="10 11">
    <name type="scientific">Brevirhabdus pacifica</name>
    <dbReference type="NCBI Taxonomy" id="1267768"/>
    <lineage>
        <taxon>Bacteria</taxon>
        <taxon>Pseudomonadati</taxon>
        <taxon>Pseudomonadota</taxon>
        <taxon>Alphaproteobacteria</taxon>
        <taxon>Rhodobacterales</taxon>
        <taxon>Paracoccaceae</taxon>
        <taxon>Brevirhabdus</taxon>
    </lineage>
</organism>
<dbReference type="SUPFAM" id="SSF52317">
    <property type="entry name" value="Class I glutamine amidotransferase-like"/>
    <property type="match status" value="1"/>
</dbReference>
<keyword evidence="4 9" id="KW-0436">Ligase</keyword>